<dbReference type="Pfam" id="PF08811">
    <property type="entry name" value="DUF1800"/>
    <property type="match status" value="1"/>
</dbReference>
<organism evidence="1">
    <name type="scientific">marine metagenome</name>
    <dbReference type="NCBI Taxonomy" id="408172"/>
    <lineage>
        <taxon>unclassified sequences</taxon>
        <taxon>metagenomes</taxon>
        <taxon>ecological metagenomes</taxon>
    </lineage>
</organism>
<dbReference type="AlphaFoldDB" id="A0A381SI87"/>
<reference evidence="1" key="1">
    <citation type="submission" date="2018-05" db="EMBL/GenBank/DDBJ databases">
        <authorList>
            <person name="Lanie J.A."/>
            <person name="Ng W.-L."/>
            <person name="Kazmierczak K.M."/>
            <person name="Andrzejewski T.M."/>
            <person name="Davidsen T.M."/>
            <person name="Wayne K.J."/>
            <person name="Tettelin H."/>
            <person name="Glass J.I."/>
            <person name="Rusch D."/>
            <person name="Podicherti R."/>
            <person name="Tsui H.-C.T."/>
            <person name="Winkler M.E."/>
        </authorList>
    </citation>
    <scope>NUCLEOTIDE SEQUENCE</scope>
</reference>
<dbReference type="EMBL" id="UINC01002966">
    <property type="protein sequence ID" value="SVA02057.1"/>
    <property type="molecule type" value="Genomic_DNA"/>
</dbReference>
<protein>
    <recommendedName>
        <fullName evidence="2">DUF1800 domain-containing protein</fullName>
    </recommendedName>
</protein>
<gene>
    <name evidence="1" type="ORF">METZ01_LOCUS54911</name>
</gene>
<name>A0A381SI87_9ZZZZ</name>
<evidence type="ECO:0008006" key="2">
    <source>
        <dbReference type="Google" id="ProtNLM"/>
    </source>
</evidence>
<evidence type="ECO:0000313" key="1">
    <source>
        <dbReference type="EMBL" id="SVA02057.1"/>
    </source>
</evidence>
<sequence length="482" mass="54965">MTTVRSRQEALLMAHLLRRAGFGATPYEMDRALSMGYQAVLDDLLNPDHPDVIPDDLIRRYHVDQSDLRSGGGAHWVYRLVMTDTPLREKICLFWHRVFATGTTKLIQNRVVTNQIDMFREHGMGRFDDLLVELSRDPAMIMWLDNQDNHGSNINENYGREILELFSMGVGNYSEDDIKETARAFTGWRVVNPDYMSIRMRNNTARPYGYMSWQFEYDDDDHDDGEKIILGQKGKWNGEDAVRIICEQDATARFVARHLYHFFVADELPVPQWPHEGPKDPEAIDILCRSYFENDHNIGAMLRTLFESDFFKDAGSRYARIKSPAEMVIGTMRLAGPIDLPSEETYMADAACANMGQALMRPPSVEGWQGGTEWINTGAYVERVNFSGRILNDPDKQGVRDIIDRIKGLSDQPTITSDELVDNCLEVLGPLEVLDTTRHGLKNYASKFGDLRWSDKSLSSEFDRAAVAIIQLVVSSQEYQTI</sequence>
<accession>A0A381SI87</accession>
<dbReference type="InterPro" id="IPR014917">
    <property type="entry name" value="DUF1800"/>
</dbReference>
<proteinExistence type="predicted"/>